<protein>
    <submittedName>
        <fullName evidence="1">Uncharacterized protein</fullName>
    </submittedName>
</protein>
<dbReference type="AlphaFoldDB" id="A0A4Q7ITD4"/>
<name>A0A4Q7ITD4_9GAMM</name>
<accession>A0A4Q7ITD4</accession>
<dbReference type="RefSeq" id="WP_130254232.1">
    <property type="nucleotide sequence ID" value="NZ_PPSX01000012.1"/>
</dbReference>
<evidence type="ECO:0000313" key="1">
    <source>
        <dbReference type="EMBL" id="RZQ54487.1"/>
    </source>
</evidence>
<gene>
    <name evidence="1" type="ORF">C1E23_03445</name>
</gene>
<reference evidence="1 2" key="1">
    <citation type="submission" date="2018-01" db="EMBL/GenBank/DDBJ databases">
        <title>Co-occurrence of chitin degradation, pigmentation and bioactivity in marine Pseudoalteromonas.</title>
        <authorList>
            <person name="Paulsen S."/>
            <person name="Gram L."/>
            <person name="Machado H."/>
        </authorList>
    </citation>
    <scope>NUCLEOTIDE SEQUENCE [LARGE SCALE GENOMIC DNA]</scope>
    <source>
        <strain evidence="1 2">S3898</strain>
    </source>
</reference>
<proteinExistence type="predicted"/>
<dbReference type="EMBL" id="PPSX01000012">
    <property type="protein sequence ID" value="RZQ54487.1"/>
    <property type="molecule type" value="Genomic_DNA"/>
</dbReference>
<evidence type="ECO:0000313" key="2">
    <source>
        <dbReference type="Proteomes" id="UP000291338"/>
    </source>
</evidence>
<organism evidence="1 2">
    <name type="scientific">Pseudoalteromonas phenolica</name>
    <dbReference type="NCBI Taxonomy" id="161398"/>
    <lineage>
        <taxon>Bacteria</taxon>
        <taxon>Pseudomonadati</taxon>
        <taxon>Pseudomonadota</taxon>
        <taxon>Gammaproteobacteria</taxon>
        <taxon>Alteromonadales</taxon>
        <taxon>Pseudoalteromonadaceae</taxon>
        <taxon>Pseudoalteromonas</taxon>
    </lineage>
</organism>
<comment type="caution">
    <text evidence="1">The sequence shown here is derived from an EMBL/GenBank/DDBJ whole genome shotgun (WGS) entry which is preliminary data.</text>
</comment>
<dbReference type="Proteomes" id="UP000291338">
    <property type="component" value="Unassembled WGS sequence"/>
</dbReference>
<sequence length="213" mass="24273">MNFLINTDGQIPSTQLLQKENKEYIEIANADYFVPAIWLLLFKQSDLKEVKIETQDFDGNPCFDVVQMPITSVDSALKNLKESKEFFLDAFDCDRSLLQDYFDNALNLLTGFEFKNLALDSTEYLICQLEEDEWSLLFTALGCDTKAIDAIMELSGYESGVSPFSVSELYENPSLSRGSQLGNANALDVHCSSIDYRFRFKPEISTNKQFNRD</sequence>